<dbReference type="SUPFAM" id="SSF52788">
    <property type="entry name" value="Phosphotyrosine protein phosphatases I"/>
    <property type="match status" value="1"/>
</dbReference>
<protein>
    <submittedName>
        <fullName evidence="2">Low molecular weight phosphotyrosine protein phosphatase</fullName>
    </submittedName>
</protein>
<feature type="domain" description="Phosphotyrosine protein phosphatase I" evidence="1">
    <location>
        <begin position="3"/>
        <end position="38"/>
    </location>
</feature>
<dbReference type="Pfam" id="PF01451">
    <property type="entry name" value="LMWPc"/>
    <property type="match status" value="1"/>
</dbReference>
<accession>A0A379WZX6</accession>
<evidence type="ECO:0000259" key="1">
    <source>
        <dbReference type="Pfam" id="PF01451"/>
    </source>
</evidence>
<dbReference type="Gene3D" id="3.40.50.2300">
    <property type="match status" value="1"/>
</dbReference>
<organism evidence="2 3">
    <name type="scientific">Salmonella enterica I</name>
    <dbReference type="NCBI Taxonomy" id="59201"/>
    <lineage>
        <taxon>Bacteria</taxon>
        <taxon>Pseudomonadati</taxon>
        <taxon>Pseudomonadota</taxon>
        <taxon>Gammaproteobacteria</taxon>
        <taxon>Enterobacterales</taxon>
        <taxon>Enterobacteriaceae</taxon>
        <taxon>Salmonella</taxon>
    </lineage>
</organism>
<evidence type="ECO:0000313" key="2">
    <source>
        <dbReference type="EMBL" id="SUH39582.1"/>
    </source>
</evidence>
<gene>
    <name evidence="2" type="ORF">NCTC8261_05946</name>
</gene>
<sequence length="142" mass="16962">MNVLFICSRNQWRSPTAEQVFRRYPDLSVRSAGTSRNAKKSVSCGLLQWADVICVMEQKHKDRLMAEYRRIIENKPCTYSISPTIIAIWTLNWSGNWKSWCRKCWGYRHCRKEMSIIDHDYIHLISVKRKLDDKFHIRQRAV</sequence>
<dbReference type="EMBL" id="UGXT01000002">
    <property type="protein sequence ID" value="SUH39582.1"/>
    <property type="molecule type" value="Genomic_DNA"/>
</dbReference>
<dbReference type="AlphaFoldDB" id="A0A379WZX6"/>
<reference evidence="2 3" key="1">
    <citation type="submission" date="2018-06" db="EMBL/GenBank/DDBJ databases">
        <authorList>
            <consortium name="Pathogen Informatics"/>
            <person name="Doyle S."/>
        </authorList>
    </citation>
    <scope>NUCLEOTIDE SEQUENCE [LARGE SCALE GENOMIC DNA]</scope>
    <source>
        <strain evidence="2 3">NCTC8261</strain>
    </source>
</reference>
<dbReference type="Proteomes" id="UP000254712">
    <property type="component" value="Unassembled WGS sequence"/>
</dbReference>
<name>A0A379WZX6_SALET</name>
<dbReference type="InterPro" id="IPR036196">
    <property type="entry name" value="Ptyr_pPase_sf"/>
</dbReference>
<proteinExistence type="predicted"/>
<evidence type="ECO:0000313" key="3">
    <source>
        <dbReference type="Proteomes" id="UP000254712"/>
    </source>
</evidence>
<dbReference type="InterPro" id="IPR023485">
    <property type="entry name" value="Ptyr_pPase"/>
</dbReference>